<sequence>MTERKVKLDRANKSILLRALGDVYYGQRARGGSAEETGRLILRVNDLPAGGKLTMSAAEYRLAKAALNQLRTRRLAEGGYTDAVDDALARLLHAHTPLFIW</sequence>
<dbReference type="EMBL" id="FUYF01000022">
    <property type="protein sequence ID" value="SKA94566.1"/>
    <property type="molecule type" value="Genomic_DNA"/>
</dbReference>
<dbReference type="STRING" id="745368.SAMN02745178_02514"/>
<dbReference type="OrthoDB" id="2064210at2"/>
<gene>
    <name evidence="1" type="ORF">SAMN02745178_02514</name>
</gene>
<organism evidence="1 2">
    <name type="scientific">Gemmiger formicilis</name>
    <dbReference type="NCBI Taxonomy" id="745368"/>
    <lineage>
        <taxon>Bacteria</taxon>
        <taxon>Bacillati</taxon>
        <taxon>Bacillota</taxon>
        <taxon>Clostridia</taxon>
        <taxon>Eubacteriales</taxon>
        <taxon>Gemmiger</taxon>
    </lineage>
</organism>
<protein>
    <submittedName>
        <fullName evidence="1">Uncharacterized protein</fullName>
    </submittedName>
</protein>
<dbReference type="GeneID" id="93338948"/>
<dbReference type="Proteomes" id="UP000190286">
    <property type="component" value="Unassembled WGS sequence"/>
</dbReference>
<accession>A0A1T4XYE8</accession>
<evidence type="ECO:0000313" key="1">
    <source>
        <dbReference type="EMBL" id="SKA94566.1"/>
    </source>
</evidence>
<keyword evidence="2" id="KW-1185">Reference proteome</keyword>
<dbReference type="RefSeq" id="WP_078785341.1">
    <property type="nucleotide sequence ID" value="NZ_FUYF01000022.1"/>
</dbReference>
<dbReference type="AlphaFoldDB" id="A0A1T4XYE8"/>
<name>A0A1T4XYE8_9FIRM</name>
<evidence type="ECO:0000313" key="2">
    <source>
        <dbReference type="Proteomes" id="UP000190286"/>
    </source>
</evidence>
<proteinExistence type="predicted"/>
<reference evidence="1 2" key="1">
    <citation type="submission" date="2017-02" db="EMBL/GenBank/DDBJ databases">
        <authorList>
            <person name="Peterson S.W."/>
        </authorList>
    </citation>
    <scope>NUCLEOTIDE SEQUENCE [LARGE SCALE GENOMIC DNA]</scope>
    <source>
        <strain evidence="1 2">ATCC 27749</strain>
    </source>
</reference>